<dbReference type="InterPro" id="IPR001647">
    <property type="entry name" value="HTH_TetR"/>
</dbReference>
<evidence type="ECO:0000256" key="2">
    <source>
        <dbReference type="ARBA" id="ARBA00023125"/>
    </source>
</evidence>
<feature type="domain" description="HTH tetR-type" evidence="5">
    <location>
        <begin position="3"/>
        <end position="63"/>
    </location>
</feature>
<name>A0ABP4ML08_9ACTN</name>
<accession>A0ABP4ML08</accession>
<dbReference type="Proteomes" id="UP001501470">
    <property type="component" value="Unassembled WGS sequence"/>
</dbReference>
<proteinExistence type="predicted"/>
<dbReference type="Pfam" id="PF00440">
    <property type="entry name" value="TetR_N"/>
    <property type="match status" value="1"/>
</dbReference>
<keyword evidence="7" id="KW-1185">Reference proteome</keyword>
<dbReference type="SUPFAM" id="SSF48498">
    <property type="entry name" value="Tetracyclin repressor-like, C-terminal domain"/>
    <property type="match status" value="1"/>
</dbReference>
<dbReference type="InterPro" id="IPR009057">
    <property type="entry name" value="Homeodomain-like_sf"/>
</dbReference>
<dbReference type="PRINTS" id="PR00455">
    <property type="entry name" value="HTHTETR"/>
</dbReference>
<dbReference type="PANTHER" id="PTHR47506:SF1">
    <property type="entry name" value="HTH-TYPE TRANSCRIPTIONAL REGULATOR YJDC"/>
    <property type="match status" value="1"/>
</dbReference>
<evidence type="ECO:0000256" key="1">
    <source>
        <dbReference type="ARBA" id="ARBA00023015"/>
    </source>
</evidence>
<keyword evidence="2 4" id="KW-0238">DNA-binding</keyword>
<comment type="caution">
    <text evidence="6">The sequence shown here is derived from an EMBL/GenBank/DDBJ whole genome shotgun (WGS) entry which is preliminary data.</text>
</comment>
<feature type="DNA-binding region" description="H-T-H motif" evidence="4">
    <location>
        <begin position="26"/>
        <end position="45"/>
    </location>
</feature>
<dbReference type="EMBL" id="BAAAQD010000019">
    <property type="protein sequence ID" value="GAA1546615.1"/>
    <property type="molecule type" value="Genomic_DNA"/>
</dbReference>
<evidence type="ECO:0000256" key="4">
    <source>
        <dbReference type="PROSITE-ProRule" id="PRU00335"/>
    </source>
</evidence>
<dbReference type="PROSITE" id="PS50977">
    <property type="entry name" value="HTH_TETR_2"/>
    <property type="match status" value="1"/>
</dbReference>
<reference evidence="7" key="1">
    <citation type="journal article" date="2019" name="Int. J. Syst. Evol. Microbiol.">
        <title>The Global Catalogue of Microorganisms (GCM) 10K type strain sequencing project: providing services to taxonomists for standard genome sequencing and annotation.</title>
        <authorList>
            <consortium name="The Broad Institute Genomics Platform"/>
            <consortium name="The Broad Institute Genome Sequencing Center for Infectious Disease"/>
            <person name="Wu L."/>
            <person name="Ma J."/>
        </authorList>
    </citation>
    <scope>NUCLEOTIDE SEQUENCE [LARGE SCALE GENOMIC DNA]</scope>
    <source>
        <strain evidence="7">JCM 15933</strain>
    </source>
</reference>
<dbReference type="Gene3D" id="1.10.357.10">
    <property type="entry name" value="Tetracycline Repressor, domain 2"/>
    <property type="match status" value="1"/>
</dbReference>
<dbReference type="SUPFAM" id="SSF46689">
    <property type="entry name" value="Homeodomain-like"/>
    <property type="match status" value="1"/>
</dbReference>
<dbReference type="InterPro" id="IPR036271">
    <property type="entry name" value="Tet_transcr_reg_TetR-rel_C_sf"/>
</dbReference>
<sequence length="185" mass="19373">MCDSDGDGSAGAATRVFYAEGIHAVGVDRIIAEAGVTRVTFYRHFPSKEDLIQAYLSAHDAEIRAHVGARIAAARDPRAAVSAMMGSLGTAICAPGFRGCAFINAAAEYPDPAQPIAKLVAGHRRWFRDTATDLLTSAGHPDPAGTAALLLMVRYGAMVGGYLDDAETVRANLSRAVDTLLPSDG</sequence>
<evidence type="ECO:0000313" key="7">
    <source>
        <dbReference type="Proteomes" id="UP001501470"/>
    </source>
</evidence>
<organism evidence="6 7">
    <name type="scientific">Dactylosporangium maewongense</name>
    <dbReference type="NCBI Taxonomy" id="634393"/>
    <lineage>
        <taxon>Bacteria</taxon>
        <taxon>Bacillati</taxon>
        <taxon>Actinomycetota</taxon>
        <taxon>Actinomycetes</taxon>
        <taxon>Micromonosporales</taxon>
        <taxon>Micromonosporaceae</taxon>
        <taxon>Dactylosporangium</taxon>
    </lineage>
</organism>
<evidence type="ECO:0000259" key="5">
    <source>
        <dbReference type="PROSITE" id="PS50977"/>
    </source>
</evidence>
<keyword evidence="3" id="KW-0804">Transcription</keyword>
<evidence type="ECO:0000313" key="6">
    <source>
        <dbReference type="EMBL" id="GAA1546615.1"/>
    </source>
</evidence>
<keyword evidence="1" id="KW-0805">Transcription regulation</keyword>
<gene>
    <name evidence="6" type="ORF">GCM10009827_078450</name>
</gene>
<evidence type="ECO:0000256" key="3">
    <source>
        <dbReference type="ARBA" id="ARBA00023163"/>
    </source>
</evidence>
<protein>
    <submittedName>
        <fullName evidence="6">TetR/AcrR family transcriptional regulator</fullName>
    </submittedName>
</protein>
<dbReference type="PANTHER" id="PTHR47506">
    <property type="entry name" value="TRANSCRIPTIONAL REGULATORY PROTEIN"/>
    <property type="match status" value="1"/>
</dbReference>